<evidence type="ECO:0000256" key="2">
    <source>
        <dbReference type="ARBA" id="ARBA00023015"/>
    </source>
</evidence>
<evidence type="ECO:0000256" key="1">
    <source>
        <dbReference type="ARBA" id="ARBA00010641"/>
    </source>
</evidence>
<proteinExistence type="inferred from homology"/>
<protein>
    <recommendedName>
        <fullName evidence="8">RNA polymerase sigma-70 region 2 domain-containing protein</fullName>
    </recommendedName>
</protein>
<dbReference type="EMBL" id="NFKK01000012">
    <property type="protein sequence ID" value="OUP52161.1"/>
    <property type="molecule type" value="Genomic_DNA"/>
</dbReference>
<dbReference type="InterPro" id="IPR013325">
    <property type="entry name" value="RNA_pol_sigma_r2"/>
</dbReference>
<evidence type="ECO:0000256" key="5">
    <source>
        <dbReference type="ARBA" id="ARBA00023163"/>
    </source>
</evidence>
<sequence>MNQSQKIQVEQIWNAQAEQLQQMALRLVRDPESAEEIVQQVFLSACQKSDQLLACANPSGWLCRTLYCKVLIWFCKRRREKGHVTLEAIEQEAAYWMDDLIDLHTLYDGVVPYEDLELLRRAYVENEPFRTIAEDMGISLGAAKIRASRTKHRLKQEIRKHF</sequence>
<dbReference type="Gene3D" id="1.10.10.10">
    <property type="entry name" value="Winged helix-like DNA-binding domain superfamily/Winged helix DNA-binding domain"/>
    <property type="match status" value="1"/>
</dbReference>
<dbReference type="RefSeq" id="WP_087373549.1">
    <property type="nucleotide sequence ID" value="NZ_NFKK01000012.1"/>
</dbReference>
<dbReference type="GO" id="GO:0016987">
    <property type="term" value="F:sigma factor activity"/>
    <property type="evidence" value="ECO:0007669"/>
    <property type="project" value="UniProtKB-KW"/>
</dbReference>
<evidence type="ECO:0000313" key="6">
    <source>
        <dbReference type="EMBL" id="OUP52161.1"/>
    </source>
</evidence>
<dbReference type="AlphaFoldDB" id="A0A1Y4LBI7"/>
<reference evidence="7" key="1">
    <citation type="submission" date="2017-04" db="EMBL/GenBank/DDBJ databases">
        <title>Function of individual gut microbiota members based on whole genome sequencing of pure cultures obtained from chicken caecum.</title>
        <authorList>
            <person name="Medvecky M."/>
            <person name="Cejkova D."/>
            <person name="Polansky O."/>
            <person name="Karasova D."/>
            <person name="Kubasova T."/>
            <person name="Cizek A."/>
            <person name="Rychlik I."/>
        </authorList>
    </citation>
    <scope>NUCLEOTIDE SEQUENCE [LARGE SCALE GENOMIC DNA]</scope>
    <source>
        <strain evidence="7">An180</strain>
    </source>
</reference>
<dbReference type="SUPFAM" id="SSF88659">
    <property type="entry name" value="Sigma3 and sigma4 domains of RNA polymerase sigma factors"/>
    <property type="match status" value="1"/>
</dbReference>
<dbReference type="GO" id="GO:0006352">
    <property type="term" value="P:DNA-templated transcription initiation"/>
    <property type="evidence" value="ECO:0007669"/>
    <property type="project" value="InterPro"/>
</dbReference>
<organism evidence="6 7">
    <name type="scientific">Butyricicoccus pullicaecorum</name>
    <dbReference type="NCBI Taxonomy" id="501571"/>
    <lineage>
        <taxon>Bacteria</taxon>
        <taxon>Bacillati</taxon>
        <taxon>Bacillota</taxon>
        <taxon>Clostridia</taxon>
        <taxon>Eubacteriales</taxon>
        <taxon>Butyricicoccaceae</taxon>
        <taxon>Butyricicoccus</taxon>
    </lineage>
</organism>
<gene>
    <name evidence="6" type="ORF">B5F17_10090</name>
</gene>
<dbReference type="Gene3D" id="1.10.1740.10">
    <property type="match status" value="1"/>
</dbReference>
<dbReference type="PANTHER" id="PTHR43133">
    <property type="entry name" value="RNA POLYMERASE ECF-TYPE SIGMA FACTO"/>
    <property type="match status" value="1"/>
</dbReference>
<keyword evidence="5" id="KW-0804">Transcription</keyword>
<dbReference type="InterPro" id="IPR039425">
    <property type="entry name" value="RNA_pol_sigma-70-like"/>
</dbReference>
<dbReference type="InterPro" id="IPR036388">
    <property type="entry name" value="WH-like_DNA-bd_sf"/>
</dbReference>
<comment type="similarity">
    <text evidence="1">Belongs to the sigma-70 factor family. ECF subfamily.</text>
</comment>
<name>A0A1Y4LBI7_9FIRM</name>
<dbReference type="InterPro" id="IPR013324">
    <property type="entry name" value="RNA_pol_sigma_r3/r4-like"/>
</dbReference>
<evidence type="ECO:0000313" key="7">
    <source>
        <dbReference type="Proteomes" id="UP000195897"/>
    </source>
</evidence>
<dbReference type="Proteomes" id="UP000195897">
    <property type="component" value="Unassembled WGS sequence"/>
</dbReference>
<keyword evidence="2" id="KW-0805">Transcription regulation</keyword>
<dbReference type="GO" id="GO:0003677">
    <property type="term" value="F:DNA binding"/>
    <property type="evidence" value="ECO:0007669"/>
    <property type="project" value="UniProtKB-KW"/>
</dbReference>
<evidence type="ECO:0000256" key="3">
    <source>
        <dbReference type="ARBA" id="ARBA00023082"/>
    </source>
</evidence>
<evidence type="ECO:0008006" key="8">
    <source>
        <dbReference type="Google" id="ProtNLM"/>
    </source>
</evidence>
<accession>A0A1Y4LBI7</accession>
<comment type="caution">
    <text evidence="6">The sequence shown here is derived from an EMBL/GenBank/DDBJ whole genome shotgun (WGS) entry which is preliminary data.</text>
</comment>
<evidence type="ECO:0000256" key="4">
    <source>
        <dbReference type="ARBA" id="ARBA00023125"/>
    </source>
</evidence>
<dbReference type="PANTHER" id="PTHR43133:SF8">
    <property type="entry name" value="RNA POLYMERASE SIGMA FACTOR HI_1459-RELATED"/>
    <property type="match status" value="1"/>
</dbReference>
<keyword evidence="4" id="KW-0238">DNA-binding</keyword>
<dbReference type="SUPFAM" id="SSF88946">
    <property type="entry name" value="Sigma2 domain of RNA polymerase sigma factors"/>
    <property type="match status" value="1"/>
</dbReference>
<keyword evidence="3" id="KW-0731">Sigma factor</keyword>